<dbReference type="InterPro" id="IPR029058">
    <property type="entry name" value="AB_hydrolase_fold"/>
</dbReference>
<keyword evidence="2" id="KW-0645">Protease</keyword>
<keyword evidence="3" id="KW-1185">Reference proteome</keyword>
<evidence type="ECO:0000256" key="1">
    <source>
        <dbReference type="ARBA" id="ARBA00009431"/>
    </source>
</evidence>
<protein>
    <submittedName>
        <fullName evidence="2">Serine carboxypeptidase-like 49-like</fullName>
    </submittedName>
</protein>
<organism evidence="2 3">
    <name type="scientific">Trifolium medium</name>
    <dbReference type="NCBI Taxonomy" id="97028"/>
    <lineage>
        <taxon>Eukaryota</taxon>
        <taxon>Viridiplantae</taxon>
        <taxon>Streptophyta</taxon>
        <taxon>Embryophyta</taxon>
        <taxon>Tracheophyta</taxon>
        <taxon>Spermatophyta</taxon>
        <taxon>Magnoliopsida</taxon>
        <taxon>eudicotyledons</taxon>
        <taxon>Gunneridae</taxon>
        <taxon>Pentapetalae</taxon>
        <taxon>rosids</taxon>
        <taxon>fabids</taxon>
        <taxon>Fabales</taxon>
        <taxon>Fabaceae</taxon>
        <taxon>Papilionoideae</taxon>
        <taxon>50 kb inversion clade</taxon>
        <taxon>NPAAA clade</taxon>
        <taxon>Hologalegina</taxon>
        <taxon>IRL clade</taxon>
        <taxon>Trifolieae</taxon>
        <taxon>Trifolium</taxon>
    </lineage>
</organism>
<reference evidence="2 3" key="1">
    <citation type="journal article" date="2018" name="Front. Plant Sci.">
        <title>Red Clover (Trifolium pratense) and Zigzag Clover (T. medium) - A Picture of Genomic Similarities and Differences.</title>
        <authorList>
            <person name="Dluhosova J."/>
            <person name="Istvanek J."/>
            <person name="Nedelnik J."/>
            <person name="Repkova J."/>
        </authorList>
    </citation>
    <scope>NUCLEOTIDE SEQUENCE [LARGE SCALE GENOMIC DNA]</scope>
    <source>
        <strain evidence="3">cv. 10/8</strain>
        <tissue evidence="2">Leaf</tissue>
    </source>
</reference>
<gene>
    <name evidence="2" type="ORF">A2U01_0000340</name>
</gene>
<dbReference type="Gene3D" id="3.40.50.1820">
    <property type="entry name" value="alpha/beta hydrolase"/>
    <property type="match status" value="1"/>
</dbReference>
<comment type="similarity">
    <text evidence="1">Belongs to the peptidase S10 family.</text>
</comment>
<dbReference type="GO" id="GO:0006508">
    <property type="term" value="P:proteolysis"/>
    <property type="evidence" value="ECO:0007669"/>
    <property type="project" value="InterPro"/>
</dbReference>
<dbReference type="AlphaFoldDB" id="A0A392LXE2"/>
<dbReference type="SUPFAM" id="SSF53474">
    <property type="entry name" value="alpha/beta-Hydrolases"/>
    <property type="match status" value="1"/>
</dbReference>
<dbReference type="InterPro" id="IPR001563">
    <property type="entry name" value="Peptidase_S10"/>
</dbReference>
<evidence type="ECO:0000313" key="3">
    <source>
        <dbReference type="Proteomes" id="UP000265520"/>
    </source>
</evidence>
<dbReference type="EMBL" id="LXQA010000207">
    <property type="protein sequence ID" value="MCH79588.1"/>
    <property type="molecule type" value="Genomic_DNA"/>
</dbReference>
<proteinExistence type="inferred from homology"/>
<dbReference type="GO" id="GO:0004185">
    <property type="term" value="F:serine-type carboxypeptidase activity"/>
    <property type="evidence" value="ECO:0007669"/>
    <property type="project" value="InterPro"/>
</dbReference>
<dbReference type="Pfam" id="PF00450">
    <property type="entry name" value="Peptidase_S10"/>
    <property type="match status" value="1"/>
</dbReference>
<sequence>MVEQGFVIGNGLTDPGIQYKAYPDYALDMGIIKQADYDRINKVMVQTMCWNLEDTHVLTLMEFAMSKHIMVMACIFKILTSNCILMLQYYDIRKKCEGNLCYDFSNMEKFLNQRSVRDALGVGDIDFVSCSSTVYQAMLVDWMRNLEVGIPTLLEDGISLLIYAGNMISSATGFVCNSRWVHAMEWSGQKEFVASPEVPFTVDDSEAGLLKNYGPLSFFKGSSFSLHRQHAYAVNLTMALVYNKNTYDAIQNQSSIAA</sequence>
<accession>A0A392LXE2</accession>
<keyword evidence="2" id="KW-0121">Carboxypeptidase</keyword>
<comment type="caution">
    <text evidence="2">The sequence shown here is derived from an EMBL/GenBank/DDBJ whole genome shotgun (WGS) entry which is preliminary data.</text>
</comment>
<keyword evidence="2" id="KW-0378">Hydrolase</keyword>
<evidence type="ECO:0000313" key="2">
    <source>
        <dbReference type="EMBL" id="MCH79588.1"/>
    </source>
</evidence>
<dbReference type="Proteomes" id="UP000265520">
    <property type="component" value="Unassembled WGS sequence"/>
</dbReference>
<name>A0A392LXE2_9FABA</name>